<dbReference type="EMBL" id="CADCXV010000651">
    <property type="protein sequence ID" value="CAB0031747.1"/>
    <property type="molecule type" value="Genomic_DNA"/>
</dbReference>
<dbReference type="Proteomes" id="UP000479190">
    <property type="component" value="Unassembled WGS sequence"/>
</dbReference>
<keyword evidence="1" id="KW-0812">Transmembrane</keyword>
<evidence type="ECO:0000256" key="1">
    <source>
        <dbReference type="SAM" id="Phobius"/>
    </source>
</evidence>
<gene>
    <name evidence="2" type="ORF">TBRA_LOCUS3712</name>
</gene>
<dbReference type="AlphaFoldDB" id="A0A6H5I5A5"/>
<accession>A0A6H5I5A5</accession>
<protein>
    <submittedName>
        <fullName evidence="2">Uncharacterized protein</fullName>
    </submittedName>
</protein>
<proteinExistence type="predicted"/>
<keyword evidence="1" id="KW-0472">Membrane</keyword>
<sequence length="379" mass="43497">MYTRVNAEAKENLASRVWLVNRPSLYPRLLLKKHERPRKEASRTYVYVRAKNIIRAQTESRDLFVLLESSRDRRAAATPFFPLPSCHSRGIRHSKSGALRAIILSLYTQIWSTAAAAVTVAAAAVMVASERQRKPPLPPAAYCTHSRAQRVVLLRSDTFRLHQRLAMRTTLPRDLRGARVSLKLHFSSSSPRVMGIKATKRVVENSRRCRRRRHRIRAVPREHMNVRTENAAAARIRRMRRQTCTQRTTHDERDMSVRKMHERETIQGDTSVLSDLEVISARVQRSRHTIAHVSLTELQLLRSWILIDPQVEVIDSLQCITIIAIGLAREKKTRTVMCIELGCHRYTDTYNIAATKFNTYRDRLIGSYGMPSCANTSTI</sequence>
<evidence type="ECO:0000313" key="3">
    <source>
        <dbReference type="Proteomes" id="UP000479190"/>
    </source>
</evidence>
<feature type="transmembrane region" description="Helical" evidence="1">
    <location>
        <begin position="101"/>
        <end position="128"/>
    </location>
</feature>
<keyword evidence="1" id="KW-1133">Transmembrane helix</keyword>
<keyword evidence="3" id="KW-1185">Reference proteome</keyword>
<evidence type="ECO:0000313" key="2">
    <source>
        <dbReference type="EMBL" id="CAB0031747.1"/>
    </source>
</evidence>
<name>A0A6H5I5A5_9HYME</name>
<organism evidence="2 3">
    <name type="scientific">Trichogramma brassicae</name>
    <dbReference type="NCBI Taxonomy" id="86971"/>
    <lineage>
        <taxon>Eukaryota</taxon>
        <taxon>Metazoa</taxon>
        <taxon>Ecdysozoa</taxon>
        <taxon>Arthropoda</taxon>
        <taxon>Hexapoda</taxon>
        <taxon>Insecta</taxon>
        <taxon>Pterygota</taxon>
        <taxon>Neoptera</taxon>
        <taxon>Endopterygota</taxon>
        <taxon>Hymenoptera</taxon>
        <taxon>Apocrita</taxon>
        <taxon>Proctotrupomorpha</taxon>
        <taxon>Chalcidoidea</taxon>
        <taxon>Trichogrammatidae</taxon>
        <taxon>Trichogramma</taxon>
    </lineage>
</organism>
<reference evidence="2 3" key="1">
    <citation type="submission" date="2020-02" db="EMBL/GenBank/DDBJ databases">
        <authorList>
            <person name="Ferguson B K."/>
        </authorList>
    </citation>
    <scope>NUCLEOTIDE SEQUENCE [LARGE SCALE GENOMIC DNA]</scope>
</reference>